<dbReference type="KEGG" id="dps:DP0964"/>
<accession>Q6APN1</accession>
<evidence type="ECO:0000313" key="10">
    <source>
        <dbReference type="Proteomes" id="UP000000602"/>
    </source>
</evidence>
<dbReference type="InterPro" id="IPR000060">
    <property type="entry name" value="BCCT_transptr"/>
</dbReference>
<protein>
    <submittedName>
        <fullName evidence="9">Probable glycine-betaine transporter (OpuD)</fullName>
    </submittedName>
</protein>
<evidence type="ECO:0000256" key="8">
    <source>
        <dbReference type="SAM" id="Phobius"/>
    </source>
</evidence>
<dbReference type="EMBL" id="CR522870">
    <property type="protein sequence ID" value="CAG35693.1"/>
    <property type="molecule type" value="Genomic_DNA"/>
</dbReference>
<dbReference type="NCBIfam" id="TIGR00842">
    <property type="entry name" value="bcct"/>
    <property type="match status" value="1"/>
</dbReference>
<feature type="transmembrane region" description="Helical" evidence="8">
    <location>
        <begin position="151"/>
        <end position="170"/>
    </location>
</feature>
<feature type="transmembrane region" description="Helical" evidence="8">
    <location>
        <begin position="246"/>
        <end position="270"/>
    </location>
</feature>
<dbReference type="GO" id="GO:0022857">
    <property type="term" value="F:transmembrane transporter activity"/>
    <property type="evidence" value="ECO:0007669"/>
    <property type="project" value="InterPro"/>
</dbReference>
<feature type="transmembrane region" description="Helical" evidence="8">
    <location>
        <begin position="377"/>
        <end position="395"/>
    </location>
</feature>
<dbReference type="GO" id="GO:0005886">
    <property type="term" value="C:plasma membrane"/>
    <property type="evidence" value="ECO:0007669"/>
    <property type="project" value="UniProtKB-SubCell"/>
</dbReference>
<evidence type="ECO:0000313" key="9">
    <source>
        <dbReference type="EMBL" id="CAG35693.1"/>
    </source>
</evidence>
<feature type="transmembrane region" description="Helical" evidence="8">
    <location>
        <begin position="321"/>
        <end position="343"/>
    </location>
</feature>
<keyword evidence="3" id="KW-0813">Transport</keyword>
<name>Q6APN1_DESPS</name>
<feature type="transmembrane region" description="Helical" evidence="8">
    <location>
        <begin position="290"/>
        <end position="309"/>
    </location>
</feature>
<keyword evidence="4" id="KW-1003">Cell membrane</keyword>
<dbReference type="Pfam" id="PF02028">
    <property type="entry name" value="BCCT"/>
    <property type="match status" value="1"/>
</dbReference>
<evidence type="ECO:0000256" key="2">
    <source>
        <dbReference type="ARBA" id="ARBA00005658"/>
    </source>
</evidence>
<evidence type="ECO:0000256" key="5">
    <source>
        <dbReference type="ARBA" id="ARBA00022692"/>
    </source>
</evidence>
<evidence type="ECO:0000256" key="1">
    <source>
        <dbReference type="ARBA" id="ARBA00004651"/>
    </source>
</evidence>
<proteinExistence type="inferred from homology"/>
<feature type="transmembrane region" description="Helical" evidence="8">
    <location>
        <begin position="70"/>
        <end position="89"/>
    </location>
</feature>
<feature type="transmembrane region" description="Helical" evidence="8">
    <location>
        <begin position="505"/>
        <end position="523"/>
    </location>
</feature>
<feature type="transmembrane region" description="Helical" evidence="8">
    <location>
        <begin position="109"/>
        <end position="130"/>
    </location>
</feature>
<dbReference type="PROSITE" id="PS01303">
    <property type="entry name" value="BCCT"/>
    <property type="match status" value="1"/>
</dbReference>
<dbReference type="PANTHER" id="PTHR30047">
    <property type="entry name" value="HIGH-AFFINITY CHOLINE TRANSPORT PROTEIN-RELATED"/>
    <property type="match status" value="1"/>
</dbReference>
<organism evidence="9 10">
    <name type="scientific">Desulfotalea psychrophila (strain LSv54 / DSM 12343)</name>
    <dbReference type="NCBI Taxonomy" id="177439"/>
    <lineage>
        <taxon>Bacteria</taxon>
        <taxon>Pseudomonadati</taxon>
        <taxon>Thermodesulfobacteriota</taxon>
        <taxon>Desulfobulbia</taxon>
        <taxon>Desulfobulbales</taxon>
        <taxon>Desulfocapsaceae</taxon>
        <taxon>Desulfotalea</taxon>
    </lineage>
</organism>
<comment type="subcellular location">
    <subcellularLocation>
        <location evidence="1">Cell membrane</location>
        <topology evidence="1">Multi-pass membrane protein</topology>
    </subcellularLocation>
</comment>
<dbReference type="AlphaFoldDB" id="Q6APN1"/>
<keyword evidence="7 8" id="KW-0472">Membrane</keyword>
<dbReference type="Proteomes" id="UP000000602">
    <property type="component" value="Chromosome"/>
</dbReference>
<feature type="transmembrane region" description="Helical" evidence="8">
    <location>
        <begin position="529"/>
        <end position="556"/>
    </location>
</feature>
<feature type="transmembrane region" description="Helical" evidence="8">
    <location>
        <begin position="207"/>
        <end position="225"/>
    </location>
</feature>
<dbReference type="PANTHER" id="PTHR30047:SF7">
    <property type="entry name" value="HIGH-AFFINITY CHOLINE TRANSPORT PROTEIN"/>
    <property type="match status" value="1"/>
</dbReference>
<comment type="similarity">
    <text evidence="2">Belongs to the BCCT transporter (TC 2.A.15) family.</text>
</comment>
<feature type="transmembrane region" description="Helical" evidence="8">
    <location>
        <begin position="407"/>
        <end position="430"/>
    </location>
</feature>
<feature type="transmembrane region" description="Helical" evidence="8">
    <location>
        <begin position="458"/>
        <end position="478"/>
    </location>
</feature>
<sequence>MQENVNCCRLVPSHDALRGPFGGDVFSAWALYYQDGGYMKQGRGKYSIDTTDYTIGQDNIQKWGFDVHNIVFGVSAGLILLFLLATLFSDPHTAKMALDGVKWKIIANFDLLFIWSVNIFVLFCLGLIVSPYGKIRLGGDDAVPDYSVCSWLAMLFAAGMAIGLMFWSVAEPVAYFTGWYKTPLNVVPNSPEAARLAMGATMFHWGLHPWATYAVVGLSLAYFTYNKGLPLSIRSIFYPILGERAWGWAGHIVDILAVLATLFGLATSLGLGAQQAASGINNVFGLENTIGLQIGVICGVTLLATISVVRGIEGGVKVLSNINMIIAFFLLVAVIVLGGGVVLKSLPTTMGAYLENIIPLSNPHGREDQAWFQGWTVFYWAWWISWSPCVGMFIARVSKGRTIRQFLIAVLIVPTLVTFVWMSTFGGIAIDQVVRGVGALGTEGLKSVPLAMFQMFDVLPFSNFLSIIGIILVLVFFITSSDSASLVIDSITAGGKVEAPVPQRVFWALTEGAIAAALLWVGGTEAIQALQAGAICTALPFTVIILFMCLSLILGLRTEPRKL</sequence>
<keyword evidence="10" id="KW-1185">Reference proteome</keyword>
<dbReference type="eggNOG" id="COG1292">
    <property type="taxonomic scope" value="Bacteria"/>
</dbReference>
<gene>
    <name evidence="9" type="ordered locus">DP0964</name>
</gene>
<evidence type="ECO:0000256" key="3">
    <source>
        <dbReference type="ARBA" id="ARBA00022448"/>
    </source>
</evidence>
<evidence type="ECO:0000256" key="6">
    <source>
        <dbReference type="ARBA" id="ARBA00022989"/>
    </source>
</evidence>
<reference evidence="10" key="1">
    <citation type="journal article" date="2004" name="Environ. Microbiol.">
        <title>The genome of Desulfotalea psychrophila, a sulfate-reducing bacterium from permanently cold Arctic sediments.</title>
        <authorList>
            <person name="Rabus R."/>
            <person name="Ruepp A."/>
            <person name="Frickey T."/>
            <person name="Rattei T."/>
            <person name="Fartmann B."/>
            <person name="Stark M."/>
            <person name="Bauer M."/>
            <person name="Zibat A."/>
            <person name="Lombardot T."/>
            <person name="Becker I."/>
            <person name="Amann J."/>
            <person name="Gellner K."/>
            <person name="Teeling H."/>
            <person name="Leuschner W.D."/>
            <person name="Gloeckner F.-O."/>
            <person name="Lupas A.N."/>
            <person name="Amann R."/>
            <person name="Klenk H.-P."/>
        </authorList>
    </citation>
    <scope>NUCLEOTIDE SEQUENCE [LARGE SCALE GENOMIC DNA]</scope>
    <source>
        <strain evidence="10">DSM 12343 / LSv54</strain>
    </source>
</reference>
<dbReference type="InterPro" id="IPR018093">
    <property type="entry name" value="BCCT_CS"/>
</dbReference>
<keyword evidence="6 8" id="KW-1133">Transmembrane helix</keyword>
<keyword evidence="5 8" id="KW-0812">Transmembrane</keyword>
<evidence type="ECO:0000256" key="7">
    <source>
        <dbReference type="ARBA" id="ARBA00023136"/>
    </source>
</evidence>
<dbReference type="HOGENOM" id="CLU_010118_5_0_7"/>
<evidence type="ECO:0000256" key="4">
    <source>
        <dbReference type="ARBA" id="ARBA00022475"/>
    </source>
</evidence>